<keyword evidence="3 7" id="KW-0808">Transferase</keyword>
<dbReference type="EC" id="2.7.1.-" evidence="7"/>
<organism evidence="7 8">
    <name type="scientific">Rhizobium alvei</name>
    <dbReference type="NCBI Taxonomy" id="1132659"/>
    <lineage>
        <taxon>Bacteria</taxon>
        <taxon>Pseudomonadati</taxon>
        <taxon>Pseudomonadota</taxon>
        <taxon>Alphaproteobacteria</taxon>
        <taxon>Hyphomicrobiales</taxon>
        <taxon>Rhizobiaceae</taxon>
        <taxon>Rhizobium/Agrobacterium group</taxon>
        <taxon>Rhizobium</taxon>
    </lineage>
</organism>
<gene>
    <name evidence="7" type="ORF">Q4481_18685</name>
</gene>
<proteinExistence type="inferred from homology"/>
<protein>
    <submittedName>
        <fullName evidence="7">FGGY-family carbohydrate kinase</fullName>
        <ecNumber evidence="7">2.7.1.-</ecNumber>
    </submittedName>
</protein>
<keyword evidence="8" id="KW-1185">Reference proteome</keyword>
<reference evidence="7" key="2">
    <citation type="submission" date="2023-07" db="EMBL/GenBank/DDBJ databases">
        <authorList>
            <person name="Shen H."/>
        </authorList>
    </citation>
    <scope>NUCLEOTIDE SEQUENCE</scope>
    <source>
        <strain evidence="7">TNR-22</strain>
    </source>
</reference>
<comment type="similarity">
    <text evidence="1">Belongs to the heat shock protein 70 family.</text>
</comment>
<dbReference type="PANTHER" id="PTHR43095">
    <property type="entry name" value="SUGAR KINASE"/>
    <property type="match status" value="1"/>
</dbReference>
<dbReference type="SUPFAM" id="SSF53067">
    <property type="entry name" value="Actin-like ATPase domain"/>
    <property type="match status" value="2"/>
</dbReference>
<evidence type="ECO:0000313" key="8">
    <source>
        <dbReference type="Proteomes" id="UP001174932"/>
    </source>
</evidence>
<dbReference type="GO" id="GO:0016301">
    <property type="term" value="F:kinase activity"/>
    <property type="evidence" value="ECO:0007669"/>
    <property type="project" value="UniProtKB-KW"/>
</dbReference>
<comment type="similarity">
    <text evidence="2">Belongs to the FGGY kinase family.</text>
</comment>
<dbReference type="PIRSF" id="PIRSF000538">
    <property type="entry name" value="GlpK"/>
    <property type="match status" value="1"/>
</dbReference>
<accession>A0ABT8YR40</accession>
<dbReference type="Proteomes" id="UP001174932">
    <property type="component" value="Unassembled WGS sequence"/>
</dbReference>
<evidence type="ECO:0000256" key="2">
    <source>
        <dbReference type="ARBA" id="ARBA00009156"/>
    </source>
</evidence>
<dbReference type="InterPro" id="IPR050406">
    <property type="entry name" value="FGGY_Carb_Kinase"/>
</dbReference>
<dbReference type="Pfam" id="PF00370">
    <property type="entry name" value="FGGY_N"/>
    <property type="match status" value="1"/>
</dbReference>
<dbReference type="InterPro" id="IPR018181">
    <property type="entry name" value="Heat_shock_70_CS"/>
</dbReference>
<evidence type="ECO:0000256" key="1">
    <source>
        <dbReference type="ARBA" id="ARBA00007381"/>
    </source>
</evidence>
<name>A0ABT8YR40_9HYPH</name>
<dbReference type="Pfam" id="PF02782">
    <property type="entry name" value="FGGY_C"/>
    <property type="match status" value="1"/>
</dbReference>
<dbReference type="InterPro" id="IPR000577">
    <property type="entry name" value="Carb_kinase_FGGY"/>
</dbReference>
<feature type="domain" description="Carbohydrate kinase FGGY C-terminal" evidence="6">
    <location>
        <begin position="296"/>
        <end position="476"/>
    </location>
</feature>
<evidence type="ECO:0000256" key="4">
    <source>
        <dbReference type="ARBA" id="ARBA00022777"/>
    </source>
</evidence>
<dbReference type="PROSITE" id="PS00297">
    <property type="entry name" value="HSP70_1"/>
    <property type="match status" value="1"/>
</dbReference>
<evidence type="ECO:0000256" key="3">
    <source>
        <dbReference type="ARBA" id="ARBA00022679"/>
    </source>
</evidence>
<evidence type="ECO:0000259" key="5">
    <source>
        <dbReference type="Pfam" id="PF00370"/>
    </source>
</evidence>
<dbReference type="RefSeq" id="WP_304377918.1">
    <property type="nucleotide sequence ID" value="NZ_JAUOZU010000014.1"/>
</dbReference>
<dbReference type="InterPro" id="IPR043129">
    <property type="entry name" value="ATPase_NBD"/>
</dbReference>
<comment type="caution">
    <text evidence="7">The sequence shown here is derived from an EMBL/GenBank/DDBJ whole genome shotgun (WGS) entry which is preliminary data.</text>
</comment>
<evidence type="ECO:0000313" key="7">
    <source>
        <dbReference type="EMBL" id="MDO6965991.1"/>
    </source>
</evidence>
<sequence>MTPTAKANQYILAVDLGTSGCKVGLVSTRGQVVGWAFEPVQMMVVDAIGAEQRPDDWWAAFIAAARQVLALELVPRERIVAICCSTQGEGTIAVDRDGKPLMNAVIWLDMRGARHLKQQMRGSLKVAGYDAVKLQKWLRLCGGAPALSGKDPAGHMLLIRNAFPEIYKRTHKFLNVLDYFNLRLTGRFCATQDSILTSWVTDNRDPAHIRYDSGLIATSGIDRDKFPDLVRCTDVIGTLLPAVAESLGLSARTPVVAGAIDNTAAAIGAGTCADYDTHLYMGSSSWIAAHVPFKKVNVFNQIASLPCASDTRYLMMAMQSSGAANIAFLKDRIVFHKDGLIDAEPSVDTYRVLDEIAARVPAGAEGAVYLPWLFGERSPVDDPSLRAGIINLSMEHNRETLVRAVFEGVALNTRWMMTPVGRFMGRPVEELTLIGGGAMSNSWCQIFADVLNVRIRQPEDPVKANARGAAFIGAVGLGLMRLEDVPALVTIDRVYEPNRANRGLYDERFGVFKELHKRLAPLYRKLNGSKGRAHGQV</sequence>
<dbReference type="Gene3D" id="3.30.420.40">
    <property type="match status" value="2"/>
</dbReference>
<keyword evidence="4 7" id="KW-0418">Kinase</keyword>
<dbReference type="InterPro" id="IPR018484">
    <property type="entry name" value="FGGY_N"/>
</dbReference>
<dbReference type="EMBL" id="JAUOZU010000014">
    <property type="protein sequence ID" value="MDO6965991.1"/>
    <property type="molecule type" value="Genomic_DNA"/>
</dbReference>
<dbReference type="PANTHER" id="PTHR43095:SF5">
    <property type="entry name" value="XYLULOSE KINASE"/>
    <property type="match status" value="1"/>
</dbReference>
<dbReference type="InterPro" id="IPR018485">
    <property type="entry name" value="FGGY_C"/>
</dbReference>
<dbReference type="CDD" id="cd07805">
    <property type="entry name" value="ASKHA_NBD_FGGY_CvXK-like"/>
    <property type="match status" value="1"/>
</dbReference>
<evidence type="ECO:0000259" key="6">
    <source>
        <dbReference type="Pfam" id="PF02782"/>
    </source>
</evidence>
<reference evidence="7" key="1">
    <citation type="journal article" date="2015" name="Int. J. Syst. Evol. Microbiol.">
        <title>Rhizobium alvei sp. nov., isolated from a freshwater river.</title>
        <authorList>
            <person name="Sheu S.Y."/>
            <person name="Huang H.W."/>
            <person name="Young C.C."/>
            <person name="Chen W.M."/>
        </authorList>
    </citation>
    <scope>NUCLEOTIDE SEQUENCE</scope>
    <source>
        <strain evidence="7">TNR-22</strain>
    </source>
</reference>
<feature type="domain" description="Carbohydrate kinase FGGY N-terminal" evidence="5">
    <location>
        <begin position="10"/>
        <end position="268"/>
    </location>
</feature>